<keyword evidence="2" id="KW-1185">Reference proteome</keyword>
<sequence>MNIIDILVTVDAQSIREKYRLNQDPTNPLPINPDPYIHMLTNNQYVNTGQGGYELNIFAKKGDEIRWHVVTISKDAQYTANLEEFILSSSNPDDINKAKEYLSTPSPLLIASYVPVLLSSNPVKMGTMKAPGYYWTTNVTKSPEPNTTYEIAYRFNAGIYFDDILQGYVTWDPFVTITNS</sequence>
<dbReference type="HOGENOM" id="CLU_108026_0_0_6"/>
<evidence type="ECO:0008006" key="3">
    <source>
        <dbReference type="Google" id="ProtNLM"/>
    </source>
</evidence>
<protein>
    <recommendedName>
        <fullName evidence="3">Inclusion body protein</fullName>
    </recommendedName>
</protein>
<dbReference type="OrthoDB" id="6443301at2"/>
<organism evidence="1 2">
    <name type="scientific">Xenorhabdus bovienii str. kraussei Quebec</name>
    <dbReference type="NCBI Taxonomy" id="1398203"/>
    <lineage>
        <taxon>Bacteria</taxon>
        <taxon>Pseudomonadati</taxon>
        <taxon>Pseudomonadota</taxon>
        <taxon>Gammaproteobacteria</taxon>
        <taxon>Enterobacterales</taxon>
        <taxon>Morganellaceae</taxon>
        <taxon>Xenorhabdus</taxon>
    </lineage>
</organism>
<dbReference type="InterPro" id="IPR038712">
    <property type="entry name" value="PixA-like_sf"/>
</dbReference>
<comment type="caution">
    <text evidence="1">The sequence shown here is derived from an EMBL/GenBank/DDBJ whole genome shotgun (WGS) entry which is preliminary data.</text>
</comment>
<name>A0A077PNS7_XENBV</name>
<dbReference type="EMBL" id="CBSY010000291">
    <property type="protein sequence ID" value="CDH22132.1"/>
    <property type="molecule type" value="Genomic_DNA"/>
</dbReference>
<gene>
    <name evidence="1" type="ORF">XBKQ1_970013</name>
</gene>
<proteinExistence type="predicted"/>
<dbReference type="AlphaFoldDB" id="A0A077PNS7"/>
<reference evidence="1" key="1">
    <citation type="submission" date="2013-07" db="EMBL/GenBank/DDBJ databases">
        <title>Sub-species coevolution in mutualistic symbiosis.</title>
        <authorList>
            <person name="Murfin K."/>
            <person name="Klassen J."/>
            <person name="Lee M."/>
            <person name="Forst S."/>
            <person name="Stock P."/>
            <person name="Goodrich-Blair H."/>
        </authorList>
    </citation>
    <scope>NUCLEOTIDE SEQUENCE [LARGE SCALE GENOMIC DNA]</scope>
    <source>
        <strain evidence="1">Kraussei Quebec</strain>
    </source>
</reference>
<dbReference type="RefSeq" id="WP_051861129.1">
    <property type="nucleotide sequence ID" value="NZ_CAWLZI010000093.1"/>
</dbReference>
<dbReference type="Pfam" id="PF12306">
    <property type="entry name" value="PixA"/>
    <property type="match status" value="1"/>
</dbReference>
<dbReference type="InterPro" id="IPR021087">
    <property type="entry name" value="Uncharacterised_PixA/AidA"/>
</dbReference>
<evidence type="ECO:0000313" key="2">
    <source>
        <dbReference type="Proteomes" id="UP000028500"/>
    </source>
</evidence>
<evidence type="ECO:0000313" key="1">
    <source>
        <dbReference type="EMBL" id="CDH22132.1"/>
    </source>
</evidence>
<accession>A0A077PNS7</accession>
<dbReference type="Gene3D" id="2.60.40.3910">
    <property type="entry name" value="Inclusion body protein"/>
    <property type="match status" value="1"/>
</dbReference>
<dbReference type="Proteomes" id="UP000028500">
    <property type="component" value="Unassembled WGS sequence"/>
</dbReference>